<dbReference type="SUPFAM" id="SSF51735">
    <property type="entry name" value="NAD(P)-binding Rossmann-fold domains"/>
    <property type="match status" value="1"/>
</dbReference>
<dbReference type="GO" id="GO:0016491">
    <property type="term" value="F:oxidoreductase activity"/>
    <property type="evidence" value="ECO:0007669"/>
    <property type="project" value="UniProtKB-KW"/>
</dbReference>
<evidence type="ECO:0000256" key="9">
    <source>
        <dbReference type="ARBA" id="ARBA00023239"/>
    </source>
</evidence>
<feature type="domain" description="Ketoreductase" evidence="11">
    <location>
        <begin position="9"/>
        <end position="183"/>
    </location>
</feature>
<dbReference type="Gene3D" id="3.10.129.10">
    <property type="entry name" value="Hotdog Thioesterase"/>
    <property type="match status" value="1"/>
</dbReference>
<gene>
    <name evidence="12" type="ORF">AGLY_000530</name>
</gene>
<dbReference type="PRINTS" id="PR00081">
    <property type="entry name" value="GDHRDH"/>
</dbReference>
<evidence type="ECO:0000256" key="4">
    <source>
        <dbReference type="ARBA" id="ARBA00022832"/>
    </source>
</evidence>
<evidence type="ECO:0000256" key="5">
    <source>
        <dbReference type="ARBA" id="ARBA00023002"/>
    </source>
</evidence>
<protein>
    <recommendedName>
        <fullName evidence="10">Peroxisomal multifunctional enzyme type 2</fullName>
    </recommendedName>
</protein>
<keyword evidence="6" id="KW-0443">Lipid metabolism</keyword>
<dbReference type="Pfam" id="PF00106">
    <property type="entry name" value="adh_short"/>
    <property type="match status" value="1"/>
</dbReference>
<evidence type="ECO:0000313" key="12">
    <source>
        <dbReference type="EMBL" id="KAE9544987.1"/>
    </source>
</evidence>
<dbReference type="Pfam" id="PF02036">
    <property type="entry name" value="SCP2"/>
    <property type="match status" value="1"/>
</dbReference>
<dbReference type="InterPro" id="IPR020904">
    <property type="entry name" value="Sc_DH/Rdtase_CS"/>
</dbReference>
<name>A0A6G0U7R1_APHGL</name>
<evidence type="ECO:0000313" key="13">
    <source>
        <dbReference type="Proteomes" id="UP000475862"/>
    </source>
</evidence>
<comment type="pathway">
    <text evidence="2">Lipid metabolism; fatty acid beta-oxidation.</text>
</comment>
<keyword evidence="4" id="KW-0276">Fatty acid metabolism</keyword>
<dbReference type="InterPro" id="IPR003033">
    <property type="entry name" value="SCP2_sterol-bd_dom"/>
</dbReference>
<evidence type="ECO:0000256" key="8">
    <source>
        <dbReference type="ARBA" id="ARBA00023235"/>
    </source>
</evidence>
<dbReference type="CDD" id="cd05353">
    <property type="entry name" value="hydroxyacyl-CoA-like_DH_SDR_c-like"/>
    <property type="match status" value="1"/>
</dbReference>
<evidence type="ECO:0000256" key="1">
    <source>
        <dbReference type="ARBA" id="ARBA00004275"/>
    </source>
</evidence>
<dbReference type="Pfam" id="PF01575">
    <property type="entry name" value="MaoC_dehydratas"/>
    <property type="match status" value="1"/>
</dbReference>
<dbReference type="OrthoDB" id="3592703at2759"/>
<dbReference type="InterPro" id="IPR029069">
    <property type="entry name" value="HotDog_dom_sf"/>
</dbReference>
<dbReference type="FunFam" id="3.10.129.10:FF:000013">
    <property type="entry name" value="Peroxisomal multifunctional enzyme type 2"/>
    <property type="match status" value="1"/>
</dbReference>
<keyword evidence="5" id="KW-0560">Oxidoreductase</keyword>
<evidence type="ECO:0000259" key="11">
    <source>
        <dbReference type="SMART" id="SM00822"/>
    </source>
</evidence>
<accession>A0A6G0U7R1</accession>
<dbReference type="SUPFAM" id="SSF55718">
    <property type="entry name" value="SCP-like"/>
    <property type="match status" value="1"/>
</dbReference>
<dbReference type="SUPFAM" id="SSF54637">
    <property type="entry name" value="Thioesterase/thiol ester dehydrase-isomerase"/>
    <property type="match status" value="2"/>
</dbReference>
<dbReference type="FunFam" id="3.40.50.720:FF:000185">
    <property type="entry name" value="peroxisomal multifunctional enzyme type 2"/>
    <property type="match status" value="1"/>
</dbReference>
<dbReference type="InterPro" id="IPR036527">
    <property type="entry name" value="SCP2_sterol-bd_dom_sf"/>
</dbReference>
<reference evidence="12 13" key="1">
    <citation type="submission" date="2019-08" db="EMBL/GenBank/DDBJ databases">
        <title>The genome of the soybean aphid Biotype 1, its phylome, world population structure and adaptation to the North American continent.</title>
        <authorList>
            <person name="Giordano R."/>
            <person name="Donthu R.K."/>
            <person name="Hernandez A.G."/>
            <person name="Wright C.L."/>
            <person name="Zimin A.V."/>
        </authorList>
    </citation>
    <scope>NUCLEOTIDE SEQUENCE [LARGE SCALE GENOMIC DNA]</scope>
    <source>
        <tissue evidence="12">Whole aphids</tissue>
    </source>
</reference>
<dbReference type="SMART" id="SM00822">
    <property type="entry name" value="PKS_KR"/>
    <property type="match status" value="1"/>
</dbReference>
<dbReference type="Gene3D" id="3.40.50.720">
    <property type="entry name" value="NAD(P)-binding Rossmann-like Domain"/>
    <property type="match status" value="1"/>
</dbReference>
<dbReference type="Gene3D" id="3.30.1050.10">
    <property type="entry name" value="SCP2 sterol-binding domain"/>
    <property type="match status" value="1"/>
</dbReference>
<dbReference type="Gene3D" id="1.10.287.4290">
    <property type="match status" value="1"/>
</dbReference>
<dbReference type="Pfam" id="PF22622">
    <property type="entry name" value="MFE-2_hydrat-2_N"/>
    <property type="match status" value="1"/>
</dbReference>
<sequence>MNNLRFDGRVAIVTGAGAGLGRAYALLFAERGASVVVNDLGGSRSGDGSSSKAADSVVSEIRSKGGKAVPNYDSVVDGDKLVQTALENFGRIDIVVNNAGILRDKSFARISESDWNLVHDVHLKGAFKVTQAAWPHFRKQNYGRVIVTSSNSGLYGNFGQANYSAAKLGLVGLCNTMAIEGRKNNINCNVIVPTAASRLTEDILPPDFFAELKPELIAPVVVWLCHENCDENGSIIESAAGWATKCHLVRGSGAILRHKITDMVSPENVRDVWNQLTDMSQATRLNSIEEASSTLLGVLDEIKSGPEESLNEASGVFSYNYRDSIIFAIGVGANVKEESDLQYLYESHENFSTIPTYAILPSLMATMSSSLITEAIPGREFDLSQVLHGEQYLELHKPLPTEAKLTTKICISDVLDKGKNAVIVIDGKTYDESGDLIATSQICTFVLSAGGFGGKRVSSVMVPLLDEPQRSPDSTVKEKTSVNQAAVYRLSGDLNPLHIDPSFALAAGYQQPILHGLATLGMSVRHVLKQFADNDSKLFKSLKVRFSKPVIPGQTLCTSMWREGNRIHFKTTVSETNDIVLSGAYMELHEIKLPAKPHVVLCSGKVEELPSDAVFHGMKERIESNPSLLKSINGVFVYHITKSGKVTSTWTADLKTGKIYRGEPEKGIKADTTLTIDDSDMIDLALGKLNPQMAFMKGKLKIKGNIMLAQKLKALNTESKL</sequence>
<evidence type="ECO:0000256" key="6">
    <source>
        <dbReference type="ARBA" id="ARBA00023098"/>
    </source>
</evidence>
<evidence type="ECO:0000256" key="10">
    <source>
        <dbReference type="ARBA" id="ARBA00073497"/>
    </source>
</evidence>
<dbReference type="PANTHER" id="PTHR45024:SF2">
    <property type="entry name" value="SCP2 DOMAIN-CONTAINING PROTEIN"/>
    <property type="match status" value="1"/>
</dbReference>
<keyword evidence="7" id="KW-0576">Peroxisome</keyword>
<evidence type="ECO:0000256" key="2">
    <source>
        <dbReference type="ARBA" id="ARBA00005005"/>
    </source>
</evidence>
<dbReference type="PRINTS" id="PR00080">
    <property type="entry name" value="SDRFAMILY"/>
</dbReference>
<dbReference type="GO" id="GO:0006635">
    <property type="term" value="P:fatty acid beta-oxidation"/>
    <property type="evidence" value="ECO:0007669"/>
    <property type="project" value="UniProtKB-UniPathway"/>
</dbReference>
<comment type="similarity">
    <text evidence="3">Belongs to the short-chain dehydrogenases/reductases (SDR) family.</text>
</comment>
<dbReference type="PANTHER" id="PTHR45024">
    <property type="entry name" value="DEHYDROGENASES, SHORT CHAIN"/>
    <property type="match status" value="1"/>
</dbReference>
<dbReference type="GO" id="GO:0016853">
    <property type="term" value="F:isomerase activity"/>
    <property type="evidence" value="ECO:0007669"/>
    <property type="project" value="UniProtKB-KW"/>
</dbReference>
<dbReference type="AlphaFoldDB" id="A0A6G0U7R1"/>
<dbReference type="Proteomes" id="UP000475862">
    <property type="component" value="Unassembled WGS sequence"/>
</dbReference>
<dbReference type="InterPro" id="IPR051687">
    <property type="entry name" value="Peroxisomal_Beta-Oxidation"/>
</dbReference>
<dbReference type="UniPathway" id="UPA00659"/>
<evidence type="ECO:0000256" key="3">
    <source>
        <dbReference type="ARBA" id="ARBA00006484"/>
    </source>
</evidence>
<dbReference type="GO" id="GO:0018812">
    <property type="term" value="F:3-hydroxyacyl-CoA dehydratase activity"/>
    <property type="evidence" value="ECO:0007669"/>
    <property type="project" value="UniProtKB-ARBA"/>
</dbReference>
<keyword evidence="13" id="KW-1185">Reference proteome</keyword>
<comment type="caution">
    <text evidence="12">The sequence shown here is derived from an EMBL/GenBank/DDBJ whole genome shotgun (WGS) entry which is preliminary data.</text>
</comment>
<dbReference type="EMBL" id="VYZN01000001">
    <property type="protein sequence ID" value="KAE9544987.1"/>
    <property type="molecule type" value="Genomic_DNA"/>
</dbReference>
<dbReference type="InterPro" id="IPR054357">
    <property type="entry name" value="MFE-2_N"/>
</dbReference>
<keyword evidence="8" id="KW-0413">Isomerase</keyword>
<dbReference type="GO" id="GO:0005777">
    <property type="term" value="C:peroxisome"/>
    <property type="evidence" value="ECO:0007669"/>
    <property type="project" value="UniProtKB-SubCell"/>
</dbReference>
<dbReference type="InterPro" id="IPR002539">
    <property type="entry name" value="MaoC-like_dom"/>
</dbReference>
<dbReference type="InterPro" id="IPR057326">
    <property type="entry name" value="KR_dom"/>
</dbReference>
<keyword evidence="9" id="KW-0456">Lyase</keyword>
<comment type="subcellular location">
    <subcellularLocation>
        <location evidence="1">Peroxisome</location>
    </subcellularLocation>
</comment>
<dbReference type="CDD" id="cd03448">
    <property type="entry name" value="HDE_HSD"/>
    <property type="match status" value="1"/>
</dbReference>
<proteinExistence type="inferred from homology"/>
<dbReference type="InterPro" id="IPR036291">
    <property type="entry name" value="NAD(P)-bd_dom_sf"/>
</dbReference>
<dbReference type="InterPro" id="IPR002347">
    <property type="entry name" value="SDR_fam"/>
</dbReference>
<evidence type="ECO:0000256" key="7">
    <source>
        <dbReference type="ARBA" id="ARBA00023140"/>
    </source>
</evidence>
<organism evidence="12 13">
    <name type="scientific">Aphis glycines</name>
    <name type="common">Soybean aphid</name>
    <dbReference type="NCBI Taxonomy" id="307491"/>
    <lineage>
        <taxon>Eukaryota</taxon>
        <taxon>Metazoa</taxon>
        <taxon>Ecdysozoa</taxon>
        <taxon>Arthropoda</taxon>
        <taxon>Hexapoda</taxon>
        <taxon>Insecta</taxon>
        <taxon>Pterygota</taxon>
        <taxon>Neoptera</taxon>
        <taxon>Paraneoptera</taxon>
        <taxon>Hemiptera</taxon>
        <taxon>Sternorrhyncha</taxon>
        <taxon>Aphidomorpha</taxon>
        <taxon>Aphidoidea</taxon>
        <taxon>Aphididae</taxon>
        <taxon>Aphidini</taxon>
        <taxon>Aphis</taxon>
        <taxon>Aphis</taxon>
    </lineage>
</organism>
<dbReference type="PROSITE" id="PS00061">
    <property type="entry name" value="ADH_SHORT"/>
    <property type="match status" value="1"/>
</dbReference>